<evidence type="ECO:0000256" key="4">
    <source>
        <dbReference type="ARBA" id="ARBA00035175"/>
    </source>
</evidence>
<gene>
    <name evidence="6" type="ORF">A3C95_01825</name>
</gene>
<reference evidence="6 7" key="1">
    <citation type="journal article" date="2016" name="Nat. Commun.">
        <title>Thousands of microbial genomes shed light on interconnected biogeochemical processes in an aquifer system.</title>
        <authorList>
            <person name="Anantharaman K."/>
            <person name="Brown C.T."/>
            <person name="Hug L.A."/>
            <person name="Sharon I."/>
            <person name="Castelle C.J."/>
            <person name="Probst A.J."/>
            <person name="Thomas B.C."/>
            <person name="Singh A."/>
            <person name="Wilkins M.J."/>
            <person name="Karaoz U."/>
            <person name="Brodie E.L."/>
            <person name="Williams K.H."/>
            <person name="Hubbard S.S."/>
            <person name="Banfield J.F."/>
        </authorList>
    </citation>
    <scope>NUCLEOTIDE SEQUENCE [LARGE SCALE GENOMIC DNA]</scope>
</reference>
<dbReference type="GO" id="GO:0006412">
    <property type="term" value="P:translation"/>
    <property type="evidence" value="ECO:0007669"/>
    <property type="project" value="InterPro"/>
</dbReference>
<evidence type="ECO:0000256" key="2">
    <source>
        <dbReference type="ARBA" id="ARBA00022980"/>
    </source>
</evidence>
<accession>A0A1F6E5D0</accession>
<dbReference type="EMBL" id="MFLM01000009">
    <property type="protein sequence ID" value="OGG68422.1"/>
    <property type="molecule type" value="Genomic_DNA"/>
</dbReference>
<keyword evidence="3" id="KW-0687">Ribonucleoprotein</keyword>
<keyword evidence="2 6" id="KW-0689">Ribosomal protein</keyword>
<dbReference type="NCBIfam" id="TIGR00062">
    <property type="entry name" value="L27"/>
    <property type="match status" value="1"/>
</dbReference>
<protein>
    <recommendedName>
        <fullName evidence="4">Large ribosomal subunit protein bL27</fullName>
    </recommendedName>
    <alternativeName>
        <fullName evidence="5">50S ribosomal protein L27</fullName>
    </alternativeName>
</protein>
<dbReference type="GO" id="GO:0003735">
    <property type="term" value="F:structural constituent of ribosome"/>
    <property type="evidence" value="ECO:0007669"/>
    <property type="project" value="InterPro"/>
</dbReference>
<dbReference type="PANTHER" id="PTHR15893:SF0">
    <property type="entry name" value="LARGE RIBOSOMAL SUBUNIT PROTEIN BL27M"/>
    <property type="match status" value="1"/>
</dbReference>
<dbReference type="InterPro" id="IPR001684">
    <property type="entry name" value="Ribosomal_bL27"/>
</dbReference>
<proteinExistence type="inferred from homology"/>
<dbReference type="PROSITE" id="PS00831">
    <property type="entry name" value="RIBOSOMAL_L27"/>
    <property type="match status" value="1"/>
</dbReference>
<dbReference type="GO" id="GO:1990904">
    <property type="term" value="C:ribonucleoprotein complex"/>
    <property type="evidence" value="ECO:0007669"/>
    <property type="project" value="UniProtKB-KW"/>
</dbReference>
<dbReference type="Gene3D" id="2.40.50.100">
    <property type="match status" value="1"/>
</dbReference>
<dbReference type="PANTHER" id="PTHR15893">
    <property type="entry name" value="RIBOSOMAL PROTEIN L27"/>
    <property type="match status" value="1"/>
</dbReference>
<evidence type="ECO:0000256" key="1">
    <source>
        <dbReference type="ARBA" id="ARBA00010797"/>
    </source>
</evidence>
<dbReference type="Pfam" id="PF01016">
    <property type="entry name" value="Ribosomal_L27"/>
    <property type="match status" value="1"/>
</dbReference>
<evidence type="ECO:0000256" key="5">
    <source>
        <dbReference type="ARBA" id="ARBA00035477"/>
    </source>
</evidence>
<evidence type="ECO:0000256" key="3">
    <source>
        <dbReference type="ARBA" id="ARBA00023274"/>
    </source>
</evidence>
<sequence>MASTKAGGSTKNLRDSNPKYLGVKLADGASARPGMIIVRQRGTKVEPGKNVKVGRDHTLFAACEGKVSFTNKRFRRYDGKIIRKTVAHVV</sequence>
<dbReference type="Proteomes" id="UP000177107">
    <property type="component" value="Unassembled WGS sequence"/>
</dbReference>
<dbReference type="FunFam" id="2.40.50.100:FF:000060">
    <property type="entry name" value="Apicoplast ribosomal protein L27"/>
    <property type="match status" value="1"/>
</dbReference>
<name>A0A1F6E5D0_9BACT</name>
<dbReference type="AlphaFoldDB" id="A0A1F6E5D0"/>
<evidence type="ECO:0000313" key="6">
    <source>
        <dbReference type="EMBL" id="OGG68422.1"/>
    </source>
</evidence>
<dbReference type="STRING" id="1798499.A3C95_01825"/>
<dbReference type="SUPFAM" id="SSF110324">
    <property type="entry name" value="Ribosomal L27 protein-like"/>
    <property type="match status" value="1"/>
</dbReference>
<dbReference type="GO" id="GO:0005840">
    <property type="term" value="C:ribosome"/>
    <property type="evidence" value="ECO:0007669"/>
    <property type="project" value="UniProtKB-KW"/>
</dbReference>
<evidence type="ECO:0000313" key="7">
    <source>
        <dbReference type="Proteomes" id="UP000177107"/>
    </source>
</evidence>
<comment type="caution">
    <text evidence="6">The sequence shown here is derived from an EMBL/GenBank/DDBJ whole genome shotgun (WGS) entry which is preliminary data.</text>
</comment>
<comment type="similarity">
    <text evidence="1">Belongs to the bacterial ribosomal protein bL27 family.</text>
</comment>
<dbReference type="InterPro" id="IPR018261">
    <property type="entry name" value="Ribosomal_bL27_CS"/>
</dbReference>
<organism evidence="6 7">
    <name type="scientific">Candidatus Kaiserbacteria bacterium RIFCSPHIGHO2_02_FULL_56_30</name>
    <dbReference type="NCBI Taxonomy" id="1798499"/>
    <lineage>
        <taxon>Bacteria</taxon>
        <taxon>Candidatus Kaiseribacteriota</taxon>
    </lineage>
</organism>
<dbReference type="PRINTS" id="PR00063">
    <property type="entry name" value="RIBOSOMALL27"/>
</dbReference>